<feature type="region of interest" description="Disordered" evidence="1">
    <location>
        <begin position="1"/>
        <end position="50"/>
    </location>
</feature>
<dbReference type="EMBL" id="BDGG01000001">
    <property type="protein sequence ID" value="GAU87965.1"/>
    <property type="molecule type" value="Genomic_DNA"/>
</dbReference>
<comment type="caution">
    <text evidence="2">The sequence shown here is derived from an EMBL/GenBank/DDBJ whole genome shotgun (WGS) entry which is preliminary data.</text>
</comment>
<evidence type="ECO:0000313" key="3">
    <source>
        <dbReference type="Proteomes" id="UP000186922"/>
    </source>
</evidence>
<dbReference type="AlphaFoldDB" id="A0A1D1UHV6"/>
<keyword evidence="3" id="KW-1185">Reference proteome</keyword>
<feature type="compositionally biased region" description="Polar residues" evidence="1">
    <location>
        <begin position="428"/>
        <end position="461"/>
    </location>
</feature>
<dbReference type="Proteomes" id="UP000186922">
    <property type="component" value="Unassembled WGS sequence"/>
</dbReference>
<gene>
    <name evidence="2" type="primary">RvY_00742-1</name>
    <name evidence="2" type="synonym">RvY_00742.1</name>
    <name evidence="2" type="ORF">RvY_00742</name>
</gene>
<feature type="compositionally biased region" description="Polar residues" evidence="1">
    <location>
        <begin position="296"/>
        <end position="313"/>
    </location>
</feature>
<evidence type="ECO:0000256" key="1">
    <source>
        <dbReference type="SAM" id="MobiDB-lite"/>
    </source>
</evidence>
<feature type="region of interest" description="Disordered" evidence="1">
    <location>
        <begin position="229"/>
        <end position="318"/>
    </location>
</feature>
<name>A0A1D1UHV6_RAMVA</name>
<feature type="compositionally biased region" description="Polar residues" evidence="1">
    <location>
        <begin position="253"/>
        <end position="268"/>
    </location>
</feature>
<sequence length="486" mass="54128">MTMYTSGPDSRVPASNVPTQSLQSNVNSVQPAYNAQMGPSVMPNMPSAGHRQSVAGLFNSKMLRRRLPPQSDNSMNNQMRTFINPPQVVSAPPQTDFVPFTSTPPSSFKSIHLPPPVRQQGPAFGETSLPGGDLLTRNKLLFSQPQSQRTRPSFADADQDQENFRRVAVNDKRVPTMSPAIQAAPAATPFPFHQSAVPTEIFVPTIPARFTQNLPSNFQLMSEPQQLDSFDRRPQNVNPPLNSNSPNIISQIFDPQNRNDQFASSFNPQVDKPSERRFPQDFNPTSRNFPPDNGSPDYTRQPFDQQSQANTQPDARMGDWVLPTFDSNFIPTEAPSGLSRQLSVHSDFMNTWIPLTDPDPVETTTSVSQRSHDQDEEVSSSTSRYFTVSHQDELGQVPQSVQFDDDYQPTSGMFRLFTGSVFKPIDTRLNQMNGPSPARTQPQTEPSFTGPTEGVPQQDSGLFQRLQFAHSNSSENDFQSETNTNY</sequence>
<feature type="region of interest" description="Disordered" evidence="1">
    <location>
        <begin position="355"/>
        <end position="383"/>
    </location>
</feature>
<feature type="region of interest" description="Disordered" evidence="1">
    <location>
        <begin position="426"/>
        <end position="486"/>
    </location>
</feature>
<organism evidence="2 3">
    <name type="scientific">Ramazzottius varieornatus</name>
    <name type="common">Water bear</name>
    <name type="synonym">Tardigrade</name>
    <dbReference type="NCBI Taxonomy" id="947166"/>
    <lineage>
        <taxon>Eukaryota</taxon>
        <taxon>Metazoa</taxon>
        <taxon>Ecdysozoa</taxon>
        <taxon>Tardigrada</taxon>
        <taxon>Eutardigrada</taxon>
        <taxon>Parachela</taxon>
        <taxon>Hypsibioidea</taxon>
        <taxon>Ramazzottiidae</taxon>
        <taxon>Ramazzottius</taxon>
    </lineage>
</organism>
<feature type="compositionally biased region" description="Polar residues" evidence="1">
    <location>
        <begin position="469"/>
        <end position="486"/>
    </location>
</feature>
<feature type="compositionally biased region" description="Low complexity" evidence="1">
    <location>
        <begin position="235"/>
        <end position="252"/>
    </location>
</feature>
<proteinExistence type="predicted"/>
<protein>
    <submittedName>
        <fullName evidence="2">Uncharacterized protein</fullName>
    </submittedName>
</protein>
<accession>A0A1D1UHV6</accession>
<evidence type="ECO:0000313" key="2">
    <source>
        <dbReference type="EMBL" id="GAU87965.1"/>
    </source>
</evidence>
<feature type="compositionally biased region" description="Polar residues" evidence="1">
    <location>
        <begin position="16"/>
        <end position="33"/>
    </location>
</feature>
<reference evidence="2 3" key="1">
    <citation type="journal article" date="2016" name="Nat. Commun.">
        <title>Extremotolerant tardigrade genome and improved radiotolerance of human cultured cells by tardigrade-unique protein.</title>
        <authorList>
            <person name="Hashimoto T."/>
            <person name="Horikawa D.D."/>
            <person name="Saito Y."/>
            <person name="Kuwahara H."/>
            <person name="Kozuka-Hata H."/>
            <person name="Shin-I T."/>
            <person name="Minakuchi Y."/>
            <person name="Ohishi K."/>
            <person name="Motoyama A."/>
            <person name="Aizu T."/>
            <person name="Enomoto A."/>
            <person name="Kondo K."/>
            <person name="Tanaka S."/>
            <person name="Hara Y."/>
            <person name="Koshikawa S."/>
            <person name="Sagara H."/>
            <person name="Miura T."/>
            <person name="Yokobori S."/>
            <person name="Miyagawa K."/>
            <person name="Suzuki Y."/>
            <person name="Kubo T."/>
            <person name="Oyama M."/>
            <person name="Kohara Y."/>
            <person name="Fujiyama A."/>
            <person name="Arakawa K."/>
            <person name="Katayama T."/>
            <person name="Toyoda A."/>
            <person name="Kunieda T."/>
        </authorList>
    </citation>
    <scope>NUCLEOTIDE SEQUENCE [LARGE SCALE GENOMIC DNA]</scope>
    <source>
        <strain evidence="2 3">YOKOZUNA-1</strain>
    </source>
</reference>